<dbReference type="SUPFAM" id="SSF82602">
    <property type="entry name" value="Nuclease A inhibitor (NuiA)"/>
    <property type="match status" value="1"/>
</dbReference>
<organism evidence="1 2">
    <name type="scientific">Mucilaginibacter paludis DSM 18603</name>
    <dbReference type="NCBI Taxonomy" id="714943"/>
    <lineage>
        <taxon>Bacteria</taxon>
        <taxon>Pseudomonadati</taxon>
        <taxon>Bacteroidota</taxon>
        <taxon>Sphingobacteriia</taxon>
        <taxon>Sphingobacteriales</taxon>
        <taxon>Sphingobacteriaceae</taxon>
        <taxon>Mucilaginibacter</taxon>
    </lineage>
</organism>
<protein>
    <submittedName>
        <fullName evidence="1">Nuclease A inhibitor family protein</fullName>
    </submittedName>
</protein>
<sequence>MDIQLILHMENTQTKLENAADGLLMMSESDYPFDYFTTTDEVVDDNLILKLAGKPAGTLVEKTTLDYLLRNMTNPASGSVSPEIATRFSQLSTALKQELSEPEVYRVGDRQIDVFILGKTNEGVIAGMRTKLIET</sequence>
<dbReference type="Proteomes" id="UP000002774">
    <property type="component" value="Chromosome"/>
</dbReference>
<dbReference type="Pfam" id="PF07924">
    <property type="entry name" value="NuiA"/>
    <property type="match status" value="1"/>
</dbReference>
<proteinExistence type="predicted"/>
<accession>H1Y3M7</accession>
<evidence type="ECO:0000313" key="2">
    <source>
        <dbReference type="Proteomes" id="UP000002774"/>
    </source>
</evidence>
<name>H1Y3M7_9SPHI</name>
<evidence type="ECO:0000313" key="1">
    <source>
        <dbReference type="EMBL" id="EHQ30289.1"/>
    </source>
</evidence>
<dbReference type="InterPro" id="IPR036587">
    <property type="entry name" value="NucleaseA_inhib-like_sf"/>
</dbReference>
<gene>
    <name evidence="1" type="ORF">Mucpa_6233</name>
</gene>
<reference evidence="1" key="1">
    <citation type="submission" date="2011-09" db="EMBL/GenBank/DDBJ databases">
        <title>The permanent draft genome of Mucilaginibacter paludis DSM 18603.</title>
        <authorList>
            <consortium name="US DOE Joint Genome Institute (JGI-PGF)"/>
            <person name="Lucas S."/>
            <person name="Han J."/>
            <person name="Lapidus A."/>
            <person name="Bruce D."/>
            <person name="Goodwin L."/>
            <person name="Pitluck S."/>
            <person name="Peters L."/>
            <person name="Kyrpides N."/>
            <person name="Mavromatis K."/>
            <person name="Ivanova N."/>
            <person name="Mikhailova N."/>
            <person name="Held B."/>
            <person name="Detter J.C."/>
            <person name="Tapia R."/>
            <person name="Han C."/>
            <person name="Land M."/>
            <person name="Hauser L."/>
            <person name="Markowitz V."/>
            <person name="Cheng J.-F."/>
            <person name="Hugenholtz P."/>
            <person name="Woyke T."/>
            <person name="Wu D."/>
            <person name="Tindall B."/>
            <person name="Brambilla E."/>
            <person name="Klenk H.-P."/>
            <person name="Eisen J.A."/>
        </authorList>
    </citation>
    <scope>NUCLEOTIDE SEQUENCE [LARGE SCALE GENOMIC DNA]</scope>
    <source>
        <strain evidence="1">DSM 18603</strain>
    </source>
</reference>
<dbReference type="HOGENOM" id="CLU_145415_1_0_10"/>
<dbReference type="AlphaFoldDB" id="H1Y3M7"/>
<dbReference type="STRING" id="714943.Mucpa_6233"/>
<keyword evidence="2" id="KW-1185">Reference proteome</keyword>
<dbReference type="EMBL" id="CM001403">
    <property type="protein sequence ID" value="EHQ30289.1"/>
    <property type="molecule type" value="Genomic_DNA"/>
</dbReference>
<dbReference type="InterPro" id="IPR012489">
    <property type="entry name" value="NucleaseA_inhib-like"/>
</dbReference>
<dbReference type="Gene3D" id="3.40.1460.10">
    <property type="entry name" value="Nuclease A inhibitor-like"/>
    <property type="match status" value="1"/>
</dbReference>